<dbReference type="InterPro" id="IPR050493">
    <property type="entry name" value="FAD-dep_Monooxygenase_BioMet"/>
</dbReference>
<dbReference type="Gene3D" id="3.50.50.60">
    <property type="entry name" value="FAD/NAD(P)-binding domain"/>
    <property type="match status" value="1"/>
</dbReference>
<protein>
    <recommendedName>
        <fullName evidence="8">FAD-binding domain-containing protein</fullName>
    </recommendedName>
</protein>
<dbReference type="Pfam" id="PF07690">
    <property type="entry name" value="MFS_1"/>
    <property type="match status" value="1"/>
</dbReference>
<keyword evidence="7" id="KW-0472">Membrane</keyword>
<dbReference type="SUPFAM" id="SSF103473">
    <property type="entry name" value="MFS general substrate transporter"/>
    <property type="match status" value="1"/>
</dbReference>
<evidence type="ECO:0000313" key="9">
    <source>
        <dbReference type="EMBL" id="OQO10065.1"/>
    </source>
</evidence>
<feature type="transmembrane region" description="Helical" evidence="7">
    <location>
        <begin position="584"/>
        <end position="604"/>
    </location>
</feature>
<keyword evidence="6" id="KW-0503">Monooxygenase</keyword>
<dbReference type="AlphaFoldDB" id="A0A1V8TFB5"/>
<organism evidence="9 10">
    <name type="scientific">Cryoendolithus antarcticus</name>
    <dbReference type="NCBI Taxonomy" id="1507870"/>
    <lineage>
        <taxon>Eukaryota</taxon>
        <taxon>Fungi</taxon>
        <taxon>Dikarya</taxon>
        <taxon>Ascomycota</taxon>
        <taxon>Pezizomycotina</taxon>
        <taxon>Dothideomycetes</taxon>
        <taxon>Dothideomycetidae</taxon>
        <taxon>Cladosporiales</taxon>
        <taxon>Cladosporiaceae</taxon>
        <taxon>Cryoendolithus</taxon>
    </lineage>
</organism>
<feature type="transmembrane region" description="Helical" evidence="7">
    <location>
        <begin position="836"/>
        <end position="856"/>
    </location>
</feature>
<evidence type="ECO:0000256" key="5">
    <source>
        <dbReference type="ARBA" id="ARBA00023002"/>
    </source>
</evidence>
<comment type="caution">
    <text evidence="9">The sequence shown here is derived from an EMBL/GenBank/DDBJ whole genome shotgun (WGS) entry which is preliminary data.</text>
</comment>
<evidence type="ECO:0000313" key="10">
    <source>
        <dbReference type="Proteomes" id="UP000192596"/>
    </source>
</evidence>
<dbReference type="InterPro" id="IPR036188">
    <property type="entry name" value="FAD/NAD-bd_sf"/>
</dbReference>
<comment type="subcellular location">
    <subcellularLocation>
        <location evidence="1">Membrane</location>
        <topology evidence="1">Multi-pass membrane protein</topology>
    </subcellularLocation>
</comment>
<name>A0A1V8TFB5_9PEZI</name>
<dbReference type="InterPro" id="IPR036259">
    <property type="entry name" value="MFS_trans_sf"/>
</dbReference>
<feature type="domain" description="FAD-binding" evidence="8">
    <location>
        <begin position="9"/>
        <end position="337"/>
    </location>
</feature>
<dbReference type="SUPFAM" id="SSF54373">
    <property type="entry name" value="FAD-linked reductases, C-terminal domain"/>
    <property type="match status" value="1"/>
</dbReference>
<sequence length="893" mass="97962">MPSSMPFRIIICGGGIAGLAAAIALRAPGREITILEQSRLASEIGATISLQPNAEIIVRNEWGIDTLNEARGTIDHGFRIFNAEGKLVNTVPLLSQTKYDGNRVMYHRQDLHACLLRAATCEERAGRPVMIRTSSKVVDCNPSEGTVLLETGDQLSADVIVAADGIHSALRKHVLGHEVNAIPTGFSAYRMVIPTDVLVKEAAEFTTLLEPTKPFTTMMLAHDCRLIMGPAREGSLYSIVGLVPDDRLNEDADSKQSWVSKGDLSQMLETYKSFPGWMKAVFRQATDLGLWQLRDIDPLDTWTKGRVILIGDAAHAMLPTQGQGASQAFEDAEALGAYFEDVHGVPSREDVEETLSKVFQCRYERASLIQKYSRDSTKPATAKGSNEVTLRPDEFMDYNCGYKGAKEWQSRAMVAVNKRKQYSAQSDMEKTFAHYNDDVAKDEVTIAAATGNVELVNRQGHIRRIPVPSSDPNDPLNLSKWRKAGIMVACCCYSIFSLVLVGGLGSILPAFFALNNINAHMAARICQGLATGATESVLPLIISDISFIDERGLLFGIYWGTQNLIGTVFTITVSYLVADRGWRWFYWLLTILCAFGTLLIIFLLPETRYKRSPLALDGQVIHTDEFGVTTVLSDEESRDRFGTKMTVEQTEYAPQRTYLQSLNPINSVAPHPIRLMLSALAKMAASLSSPAVVWAILATSITLGTTIALSLTYGSILTEGFGWSQAEVGLVNCGIIPISFAAMFFAGYLGDKLNLFLAKRRGGEHKPEHSLITLIFPTIVSAIAIVVYGVTANNPARYSAWGIIMGWTLFQFGFIVCLITTTHFAAEAYPHNPGPALVTVVGLKNIVSFGASFGLVPMVHRFGNYLTPYMILFGIFCGIYLLGIPVYFLNPKN</sequence>
<keyword evidence="3" id="KW-0285">Flavoprotein</keyword>
<feature type="transmembrane region" description="Helical" evidence="7">
    <location>
        <begin position="691"/>
        <end position="716"/>
    </location>
</feature>
<evidence type="ECO:0000256" key="7">
    <source>
        <dbReference type="SAM" id="Phobius"/>
    </source>
</evidence>
<proteinExistence type="inferred from homology"/>
<feature type="transmembrane region" description="Helical" evidence="7">
    <location>
        <begin position="798"/>
        <end position="824"/>
    </location>
</feature>
<evidence type="ECO:0000256" key="2">
    <source>
        <dbReference type="ARBA" id="ARBA00007992"/>
    </source>
</evidence>
<evidence type="ECO:0000256" key="3">
    <source>
        <dbReference type="ARBA" id="ARBA00022630"/>
    </source>
</evidence>
<feature type="transmembrane region" description="Helical" evidence="7">
    <location>
        <begin position="728"/>
        <end position="750"/>
    </location>
</feature>
<comment type="similarity">
    <text evidence="2">Belongs to the paxM FAD-dependent monooxygenase family.</text>
</comment>
<feature type="transmembrane region" description="Helical" evidence="7">
    <location>
        <begin position="771"/>
        <end position="792"/>
    </location>
</feature>
<feature type="transmembrane region" description="Helical" evidence="7">
    <location>
        <begin position="868"/>
        <end position="889"/>
    </location>
</feature>
<reference evidence="10" key="1">
    <citation type="submission" date="2017-03" db="EMBL/GenBank/DDBJ databases">
        <title>Genomes of endolithic fungi from Antarctica.</title>
        <authorList>
            <person name="Coleine C."/>
            <person name="Masonjones S."/>
            <person name="Stajich J.E."/>
        </authorList>
    </citation>
    <scope>NUCLEOTIDE SEQUENCE [LARGE SCALE GENOMIC DNA]</scope>
    <source>
        <strain evidence="10">CCFEE 5527</strain>
    </source>
</reference>
<keyword evidence="4" id="KW-0274">FAD</keyword>
<dbReference type="SUPFAM" id="SSF51905">
    <property type="entry name" value="FAD/NAD(P)-binding domain"/>
    <property type="match status" value="1"/>
</dbReference>
<dbReference type="Gene3D" id="1.20.1250.20">
    <property type="entry name" value="MFS general substrate transporter like domains"/>
    <property type="match status" value="1"/>
</dbReference>
<keyword evidence="7" id="KW-0812">Transmembrane</keyword>
<dbReference type="GO" id="GO:0004497">
    <property type="term" value="F:monooxygenase activity"/>
    <property type="evidence" value="ECO:0007669"/>
    <property type="project" value="UniProtKB-KW"/>
</dbReference>
<dbReference type="Pfam" id="PF01494">
    <property type="entry name" value="FAD_binding_3"/>
    <property type="match status" value="1"/>
</dbReference>
<feature type="transmembrane region" description="Helical" evidence="7">
    <location>
        <begin position="553"/>
        <end position="578"/>
    </location>
</feature>
<evidence type="ECO:0000256" key="4">
    <source>
        <dbReference type="ARBA" id="ARBA00022827"/>
    </source>
</evidence>
<dbReference type="EMBL" id="NAJO01000009">
    <property type="protein sequence ID" value="OQO10065.1"/>
    <property type="molecule type" value="Genomic_DNA"/>
</dbReference>
<dbReference type="Proteomes" id="UP000192596">
    <property type="component" value="Unassembled WGS sequence"/>
</dbReference>
<dbReference type="OrthoDB" id="268400at2759"/>
<evidence type="ECO:0000259" key="8">
    <source>
        <dbReference type="Pfam" id="PF01494"/>
    </source>
</evidence>
<feature type="transmembrane region" description="Helical" evidence="7">
    <location>
        <begin position="493"/>
        <end position="514"/>
    </location>
</feature>
<dbReference type="STRING" id="1507870.A0A1V8TFB5"/>
<evidence type="ECO:0000256" key="6">
    <source>
        <dbReference type="ARBA" id="ARBA00023033"/>
    </source>
</evidence>
<accession>A0A1V8TFB5</accession>
<dbReference type="PANTHER" id="PTHR13789:SF314">
    <property type="entry name" value="FAD-BINDING DOMAIN-CONTAINING PROTEIN"/>
    <property type="match status" value="1"/>
</dbReference>
<keyword evidence="10" id="KW-1185">Reference proteome</keyword>
<dbReference type="PRINTS" id="PR00420">
    <property type="entry name" value="RNGMNOXGNASE"/>
</dbReference>
<dbReference type="InterPro" id="IPR011701">
    <property type="entry name" value="MFS"/>
</dbReference>
<dbReference type="InParanoid" id="A0A1V8TFB5"/>
<dbReference type="GO" id="GO:0071949">
    <property type="term" value="F:FAD binding"/>
    <property type="evidence" value="ECO:0007669"/>
    <property type="project" value="InterPro"/>
</dbReference>
<evidence type="ECO:0000256" key="1">
    <source>
        <dbReference type="ARBA" id="ARBA00004141"/>
    </source>
</evidence>
<dbReference type="InterPro" id="IPR002938">
    <property type="entry name" value="FAD-bd"/>
</dbReference>
<gene>
    <name evidence="9" type="ORF">B0A48_04421</name>
</gene>
<dbReference type="GO" id="GO:0016020">
    <property type="term" value="C:membrane"/>
    <property type="evidence" value="ECO:0007669"/>
    <property type="project" value="UniProtKB-SubCell"/>
</dbReference>
<keyword evidence="5" id="KW-0560">Oxidoreductase</keyword>
<dbReference type="PANTHER" id="PTHR13789">
    <property type="entry name" value="MONOOXYGENASE"/>
    <property type="match status" value="1"/>
</dbReference>
<keyword evidence="7" id="KW-1133">Transmembrane helix</keyword>
<dbReference type="GO" id="GO:0022857">
    <property type="term" value="F:transmembrane transporter activity"/>
    <property type="evidence" value="ECO:0007669"/>
    <property type="project" value="InterPro"/>
</dbReference>